<proteinExistence type="predicted"/>
<dbReference type="Proteomes" id="UP001292094">
    <property type="component" value="Unassembled WGS sequence"/>
</dbReference>
<gene>
    <name evidence="1" type="ORF">Pmani_020743</name>
</gene>
<accession>A0AAE1U3Z2</accession>
<name>A0AAE1U3Z2_9EUCA</name>
<dbReference type="EMBL" id="JAWZYT010001995">
    <property type="protein sequence ID" value="KAK4307491.1"/>
    <property type="molecule type" value="Genomic_DNA"/>
</dbReference>
<comment type="caution">
    <text evidence="1">The sequence shown here is derived from an EMBL/GenBank/DDBJ whole genome shotgun (WGS) entry which is preliminary data.</text>
</comment>
<organism evidence="1 2">
    <name type="scientific">Petrolisthes manimaculis</name>
    <dbReference type="NCBI Taxonomy" id="1843537"/>
    <lineage>
        <taxon>Eukaryota</taxon>
        <taxon>Metazoa</taxon>
        <taxon>Ecdysozoa</taxon>
        <taxon>Arthropoda</taxon>
        <taxon>Crustacea</taxon>
        <taxon>Multicrustacea</taxon>
        <taxon>Malacostraca</taxon>
        <taxon>Eumalacostraca</taxon>
        <taxon>Eucarida</taxon>
        <taxon>Decapoda</taxon>
        <taxon>Pleocyemata</taxon>
        <taxon>Anomura</taxon>
        <taxon>Galatheoidea</taxon>
        <taxon>Porcellanidae</taxon>
        <taxon>Petrolisthes</taxon>
    </lineage>
</organism>
<keyword evidence="2" id="KW-1185">Reference proteome</keyword>
<reference evidence="1" key="1">
    <citation type="submission" date="2023-11" db="EMBL/GenBank/DDBJ databases">
        <title>Genome assemblies of two species of porcelain crab, Petrolisthes cinctipes and Petrolisthes manimaculis (Anomura: Porcellanidae).</title>
        <authorList>
            <person name="Angst P."/>
        </authorList>
    </citation>
    <scope>NUCLEOTIDE SEQUENCE</scope>
    <source>
        <strain evidence="1">PB745_02</strain>
        <tissue evidence="1">Gill</tissue>
    </source>
</reference>
<sequence>MENNRTCLPPFSYDIHTWVTHVQACLTDPVTVNTDQQKYLAVVKALLTEVAALIMNTIVNPPEENKFTAITSALSTKYHYNYYILYQPRPFTIVLSEGAG</sequence>
<evidence type="ECO:0000313" key="2">
    <source>
        <dbReference type="Proteomes" id="UP001292094"/>
    </source>
</evidence>
<dbReference type="AlphaFoldDB" id="A0AAE1U3Z2"/>
<protein>
    <submittedName>
        <fullName evidence="1">Uncharacterized protein</fullName>
    </submittedName>
</protein>
<evidence type="ECO:0000313" key="1">
    <source>
        <dbReference type="EMBL" id="KAK4307491.1"/>
    </source>
</evidence>